<keyword evidence="1 2" id="KW-0129">CBS domain</keyword>
<reference evidence="5" key="1">
    <citation type="submission" date="2021-10" db="EMBL/GenBank/DDBJ databases">
        <authorList>
            <person name="Dean J.D."/>
            <person name="Kim M.K."/>
            <person name="Newey C.N."/>
            <person name="Stoker T.S."/>
            <person name="Thompson D.W."/>
            <person name="Grose J.H."/>
        </authorList>
    </citation>
    <scope>NUCLEOTIDE SEQUENCE</scope>
    <source>
        <strain evidence="5">BT178</strain>
    </source>
</reference>
<dbReference type="InterPro" id="IPR018821">
    <property type="entry name" value="DUF294_put_nucleoTrafse_sb-bd"/>
</dbReference>
<dbReference type="SUPFAM" id="SSF54631">
    <property type="entry name" value="CBS-domain pair"/>
    <property type="match status" value="1"/>
</dbReference>
<name>A0ABS8AUE5_9BACT</name>
<dbReference type="CDD" id="cd00038">
    <property type="entry name" value="CAP_ED"/>
    <property type="match status" value="1"/>
</dbReference>
<evidence type="ECO:0000313" key="5">
    <source>
        <dbReference type="EMBL" id="MCB2409679.1"/>
    </source>
</evidence>
<dbReference type="SUPFAM" id="SSF51206">
    <property type="entry name" value="cAMP-binding domain-like"/>
    <property type="match status" value="1"/>
</dbReference>
<dbReference type="Pfam" id="PF10335">
    <property type="entry name" value="DUF294_C"/>
    <property type="match status" value="1"/>
</dbReference>
<dbReference type="PANTHER" id="PTHR43080">
    <property type="entry name" value="CBS DOMAIN-CONTAINING PROTEIN CBSX3, MITOCHONDRIAL"/>
    <property type="match status" value="1"/>
</dbReference>
<evidence type="ECO:0000259" key="4">
    <source>
        <dbReference type="PROSITE" id="PS51371"/>
    </source>
</evidence>
<dbReference type="Pfam" id="PF03445">
    <property type="entry name" value="DUF294"/>
    <property type="match status" value="1"/>
</dbReference>
<evidence type="ECO:0000259" key="3">
    <source>
        <dbReference type="PROSITE" id="PS50042"/>
    </source>
</evidence>
<evidence type="ECO:0000256" key="2">
    <source>
        <dbReference type="PROSITE-ProRule" id="PRU00703"/>
    </source>
</evidence>
<dbReference type="InterPro" id="IPR000644">
    <property type="entry name" value="CBS_dom"/>
</dbReference>
<dbReference type="Proteomes" id="UP001165296">
    <property type="component" value="Unassembled WGS sequence"/>
</dbReference>
<proteinExistence type="predicted"/>
<dbReference type="InterPro" id="IPR051257">
    <property type="entry name" value="Diverse_CBS-Domain"/>
</dbReference>
<dbReference type="InterPro" id="IPR014710">
    <property type="entry name" value="RmlC-like_jellyroll"/>
</dbReference>
<dbReference type="Pfam" id="PF00027">
    <property type="entry name" value="cNMP_binding"/>
    <property type="match status" value="1"/>
</dbReference>
<dbReference type="InterPro" id="IPR018490">
    <property type="entry name" value="cNMP-bd_dom_sf"/>
</dbReference>
<protein>
    <submittedName>
        <fullName evidence="5">DUF294 nucleotidyltransferase-like domain-containing protein</fullName>
    </submittedName>
</protein>
<evidence type="ECO:0000313" key="6">
    <source>
        <dbReference type="Proteomes" id="UP001165296"/>
    </source>
</evidence>
<dbReference type="PROSITE" id="PS51371">
    <property type="entry name" value="CBS"/>
    <property type="match status" value="1"/>
</dbReference>
<dbReference type="PROSITE" id="PS50042">
    <property type="entry name" value="CNMP_BINDING_3"/>
    <property type="match status" value="1"/>
</dbReference>
<dbReference type="InterPro" id="IPR005105">
    <property type="entry name" value="GlnD_Uridyltrans_N"/>
</dbReference>
<sequence>MTDRIEFLRTVKPFDVLPEDVLREIADLLEEVSHPREAIIYMQDVSKLRGIDIVVEGGYETFFYDSQQNKRLVEQCGPGCCYGGISVLLNKKRSLRTVLARKGTKVYFLHRRDFRALCQAYDGFFHYFTNKYGQRMLDDEYAHFVKLNQGSVGQNYIASDQLYSRRLEGVELRDIVACPGATPIHEVARRMAEARTSCYFITDDEPSGAISGYVTDITLRDKVVAGLTDARQPVRTIADAPVVSISNQAFVYEAILLMFQTKTRYLLVRDEQEQYVGFVSRNKLLSDQAQSPFIFIQSVKQAVSGTELRRRWEQVPEMVYQLLDRGVKPEIVNQLITSTSDTIALKVIEGVIQELGPPPARFVFMVLGSEGRKEQTLLTDQDNAIIYEDKANEQREAVRDYFKQFATLVSDQLNAIGFSFCEGGFMAKNPKWTHSLSHWKRNYTEWITESNPEAVMQFAAFFDCRYLYGDASIMEELQEFLSEQLAGPHDRFFYYMAINALQFEAPLTFFRNIRTFTVGSQQVFNLKKTMTPIVDLARIYALKHRIFLTNTGERLAALKEQGVFTDKEYHELLQSYYYLMGMRLKKQAVQIISDKTRPDNYLDPKTLTRVEEVSLKEIFKVIGDFQLKIKVGFAKTL</sequence>
<dbReference type="PANTHER" id="PTHR43080:SF2">
    <property type="entry name" value="CBS DOMAIN-CONTAINING PROTEIN"/>
    <property type="match status" value="1"/>
</dbReference>
<accession>A0ABS8AUE5</accession>
<keyword evidence="6" id="KW-1185">Reference proteome</keyword>
<feature type="domain" description="Cyclic nucleotide-binding" evidence="3">
    <location>
        <begin position="13"/>
        <end position="117"/>
    </location>
</feature>
<feature type="domain" description="CBS" evidence="4">
    <location>
        <begin position="238"/>
        <end position="298"/>
    </location>
</feature>
<dbReference type="CDD" id="cd05401">
    <property type="entry name" value="NT_GlnE_GlnD_like"/>
    <property type="match status" value="1"/>
</dbReference>
<dbReference type="EMBL" id="JAJADR010000005">
    <property type="protein sequence ID" value="MCB2409679.1"/>
    <property type="molecule type" value="Genomic_DNA"/>
</dbReference>
<dbReference type="InterPro" id="IPR046342">
    <property type="entry name" value="CBS_dom_sf"/>
</dbReference>
<dbReference type="Gene3D" id="3.10.580.10">
    <property type="entry name" value="CBS-domain"/>
    <property type="match status" value="1"/>
</dbReference>
<dbReference type="InterPro" id="IPR000595">
    <property type="entry name" value="cNMP-bd_dom"/>
</dbReference>
<organism evidence="5 6">
    <name type="scientific">Hymenobacter lucidus</name>
    <dbReference type="NCBI Taxonomy" id="2880930"/>
    <lineage>
        <taxon>Bacteria</taxon>
        <taxon>Pseudomonadati</taxon>
        <taxon>Bacteroidota</taxon>
        <taxon>Cytophagia</taxon>
        <taxon>Cytophagales</taxon>
        <taxon>Hymenobacteraceae</taxon>
        <taxon>Hymenobacter</taxon>
    </lineage>
</organism>
<dbReference type="RefSeq" id="WP_226177454.1">
    <property type="nucleotide sequence ID" value="NZ_JAJADR010000005.1"/>
</dbReference>
<gene>
    <name evidence="5" type="ORF">LGH74_16935</name>
</gene>
<dbReference type="Pfam" id="PF00571">
    <property type="entry name" value="CBS"/>
    <property type="match status" value="2"/>
</dbReference>
<comment type="caution">
    <text evidence="5">The sequence shown here is derived from an EMBL/GenBank/DDBJ whole genome shotgun (WGS) entry which is preliminary data.</text>
</comment>
<evidence type="ECO:0000256" key="1">
    <source>
        <dbReference type="ARBA" id="ARBA00023122"/>
    </source>
</evidence>
<dbReference type="Gene3D" id="2.60.120.10">
    <property type="entry name" value="Jelly Rolls"/>
    <property type="match status" value="1"/>
</dbReference>